<keyword evidence="2" id="KW-1133">Transmembrane helix</keyword>
<organism evidence="3 4">
    <name type="scientific">Riccia sorocarpa</name>
    <dbReference type="NCBI Taxonomy" id="122646"/>
    <lineage>
        <taxon>Eukaryota</taxon>
        <taxon>Viridiplantae</taxon>
        <taxon>Streptophyta</taxon>
        <taxon>Embryophyta</taxon>
        <taxon>Marchantiophyta</taxon>
        <taxon>Marchantiopsida</taxon>
        <taxon>Marchantiidae</taxon>
        <taxon>Marchantiales</taxon>
        <taxon>Ricciaceae</taxon>
        <taxon>Riccia</taxon>
    </lineage>
</organism>
<evidence type="ECO:0000313" key="3">
    <source>
        <dbReference type="EMBL" id="KAL3692959.1"/>
    </source>
</evidence>
<accession>A0ABD3HUB7</accession>
<dbReference type="PANTHER" id="PTHR36789">
    <property type="entry name" value="TRANSMEMBRANE PROTEIN"/>
    <property type="match status" value="1"/>
</dbReference>
<name>A0ABD3HUB7_9MARC</name>
<sequence>MATLIDTIFLKNHGPQLPCVFLQFSKPHRFRSVAAGCRPRYVNRVSQRFYFQAHFGGTPFEARLFHSGSSKRTRASRRDDKSGSSESEDGGNIDKEAGEGGSSNKRKDLGDVNKDVLGEKATQRKAEKEVSGFWRRFWGKLQEEIDEVNESENSDYDNYGEGSESEQEEEIVPEMKEQEMVNPTREVQDASRSRRGFWRRWRKEETKTPGVDRQIEREDELLLLDFENLQFQWKQLLEPTPENLLAVGLTALLAFAGLQIIWQMAVVAAAITLSALKYTVLAAIIVFHHFYWWADSEVNWRQMLTAR</sequence>
<feature type="transmembrane region" description="Helical" evidence="2">
    <location>
        <begin position="244"/>
        <end position="268"/>
    </location>
</feature>
<feature type="transmembrane region" description="Helical" evidence="2">
    <location>
        <begin position="275"/>
        <end position="294"/>
    </location>
</feature>
<dbReference type="PANTHER" id="PTHR36789:SF1">
    <property type="entry name" value="TRANSMEMBRANE PROTEIN"/>
    <property type="match status" value="1"/>
</dbReference>
<feature type="region of interest" description="Disordered" evidence="1">
    <location>
        <begin position="67"/>
        <end position="123"/>
    </location>
</feature>
<dbReference type="Proteomes" id="UP001633002">
    <property type="component" value="Unassembled WGS sequence"/>
</dbReference>
<protein>
    <submittedName>
        <fullName evidence="3">Uncharacterized protein</fullName>
    </submittedName>
</protein>
<evidence type="ECO:0000313" key="4">
    <source>
        <dbReference type="Proteomes" id="UP001633002"/>
    </source>
</evidence>
<keyword evidence="2" id="KW-0472">Membrane</keyword>
<evidence type="ECO:0000256" key="2">
    <source>
        <dbReference type="SAM" id="Phobius"/>
    </source>
</evidence>
<evidence type="ECO:0000256" key="1">
    <source>
        <dbReference type="SAM" id="MobiDB-lite"/>
    </source>
</evidence>
<dbReference type="EMBL" id="JBJQOH010000003">
    <property type="protein sequence ID" value="KAL3692959.1"/>
    <property type="molecule type" value="Genomic_DNA"/>
</dbReference>
<keyword evidence="4" id="KW-1185">Reference proteome</keyword>
<feature type="compositionally biased region" description="Basic and acidic residues" evidence="1">
    <location>
        <begin position="105"/>
        <end position="123"/>
    </location>
</feature>
<keyword evidence="2" id="KW-0812">Transmembrane</keyword>
<feature type="region of interest" description="Disordered" evidence="1">
    <location>
        <begin position="148"/>
        <end position="189"/>
    </location>
</feature>
<proteinExistence type="predicted"/>
<feature type="compositionally biased region" description="Acidic residues" evidence="1">
    <location>
        <begin position="163"/>
        <end position="172"/>
    </location>
</feature>
<comment type="caution">
    <text evidence="3">The sequence shown here is derived from an EMBL/GenBank/DDBJ whole genome shotgun (WGS) entry which is preliminary data.</text>
</comment>
<dbReference type="AlphaFoldDB" id="A0ABD3HUB7"/>
<gene>
    <name evidence="3" type="ORF">R1sor_006610</name>
</gene>
<reference evidence="3 4" key="1">
    <citation type="submission" date="2024-09" db="EMBL/GenBank/DDBJ databases">
        <title>Chromosome-scale assembly of Riccia sorocarpa.</title>
        <authorList>
            <person name="Paukszto L."/>
        </authorList>
    </citation>
    <scope>NUCLEOTIDE SEQUENCE [LARGE SCALE GENOMIC DNA]</scope>
    <source>
        <strain evidence="3">LP-2024</strain>
        <tissue evidence="3">Aerial parts of the thallus</tissue>
    </source>
</reference>